<feature type="transmembrane region" description="Helical" evidence="6">
    <location>
        <begin position="445"/>
        <end position="467"/>
    </location>
</feature>
<feature type="transmembrane region" description="Helical" evidence="6">
    <location>
        <begin position="383"/>
        <end position="403"/>
    </location>
</feature>
<keyword evidence="5 6" id="KW-0472">Membrane</keyword>
<dbReference type="InterPro" id="IPR023214">
    <property type="entry name" value="HAD_sf"/>
</dbReference>
<dbReference type="Pfam" id="PF01040">
    <property type="entry name" value="UbiA"/>
    <property type="match status" value="1"/>
</dbReference>
<sequence length="470" mass="50650">MAPDVPLVVDLDGTLIRTDLLLECFWKGMGTDPVRTVATSLRLLHDRPALKAALAEIAEPDISALPLDPVVAELIRGARADGREVALISGSTHRLVAHVAAEHGPFDRAEGSDRTTNLTRAAKAARLEKLYGDRGYDYVGDSAADIPVWQKARRAYVVRPTARLEARIAAAGVTAEPLGDVWTARGLASAFRPHQWLKNLLLLLPLIAAHRLDAEGLVAVLLGMVAFSALASSIYIVNDLTDLDADRVHETKRYRPFAAGVLPIKVGMAASLGLGVTGLVIGAFLGPWMLAVLLVYLAATLSYSMHLKRVRWVDVSMLAALYTLRVVAGAVAAGVVASGWLFGFIFPVFLGLGCVKRLTELARAPETGFLPGRRYQRADRADLLNVAIVAALCAVGVFVAYSLSDTAARLYDRVWALWAVAALLGAWLARMIWTGWTGRQDYDPIIFAITDRIGLAMILASTALLWFGAS</sequence>
<dbReference type="Proteomes" id="UP000572377">
    <property type="component" value="Unassembled WGS sequence"/>
</dbReference>
<dbReference type="GO" id="GO:0016020">
    <property type="term" value="C:membrane"/>
    <property type="evidence" value="ECO:0007669"/>
    <property type="project" value="UniProtKB-SubCell"/>
</dbReference>
<feature type="transmembrane region" description="Helical" evidence="6">
    <location>
        <begin position="326"/>
        <end position="355"/>
    </location>
</feature>
<feature type="transmembrane region" description="Helical" evidence="6">
    <location>
        <begin position="216"/>
        <end position="237"/>
    </location>
</feature>
<keyword evidence="4 6" id="KW-1133">Transmembrane helix</keyword>
<keyword evidence="3 6" id="KW-0812">Transmembrane</keyword>
<dbReference type="AlphaFoldDB" id="A0A849L533"/>
<reference evidence="7 8" key="1">
    <citation type="submission" date="2020-05" db="EMBL/GenBank/DDBJ databases">
        <title>Gimesia benthica sp. nov., a novel planctomycete isolated from a deep-sea water sample of the Northwest Indian Ocean.</title>
        <authorList>
            <person name="Wang J."/>
            <person name="Ruan C."/>
            <person name="Song L."/>
            <person name="Zhu Y."/>
            <person name="Li A."/>
            <person name="Zheng X."/>
            <person name="Wang L."/>
            <person name="Lu Z."/>
            <person name="Huang Y."/>
            <person name="Du W."/>
            <person name="Zhou Y."/>
            <person name="Huang L."/>
            <person name="Dai X."/>
        </authorList>
    </citation>
    <scope>NUCLEOTIDE SEQUENCE [LARGE SCALE GENOMIC DNA]</scope>
    <source>
        <strain evidence="7 8">YYQ-30</strain>
    </source>
</reference>
<comment type="caution">
    <text evidence="7">The sequence shown here is derived from an EMBL/GenBank/DDBJ whole genome shotgun (WGS) entry which is preliminary data.</text>
</comment>
<evidence type="ECO:0000256" key="3">
    <source>
        <dbReference type="ARBA" id="ARBA00022692"/>
    </source>
</evidence>
<dbReference type="EMBL" id="JABFBC010000002">
    <property type="protein sequence ID" value="NNU81237.1"/>
    <property type="molecule type" value="Genomic_DNA"/>
</dbReference>
<evidence type="ECO:0000256" key="2">
    <source>
        <dbReference type="ARBA" id="ARBA00022475"/>
    </source>
</evidence>
<comment type="subcellular location">
    <subcellularLocation>
        <location evidence="1">Membrane</location>
        <topology evidence="1">Multi-pass membrane protein</topology>
    </subcellularLocation>
</comment>
<dbReference type="InterPro" id="IPR036412">
    <property type="entry name" value="HAD-like_sf"/>
</dbReference>
<dbReference type="PANTHER" id="PTHR42723:SF1">
    <property type="entry name" value="CHLOROPHYLL SYNTHASE, CHLOROPLASTIC"/>
    <property type="match status" value="1"/>
</dbReference>
<proteinExistence type="predicted"/>
<evidence type="ECO:0000256" key="5">
    <source>
        <dbReference type="ARBA" id="ARBA00023136"/>
    </source>
</evidence>
<evidence type="ECO:0000313" key="8">
    <source>
        <dbReference type="Proteomes" id="UP000572377"/>
    </source>
</evidence>
<dbReference type="Gene3D" id="1.10.357.140">
    <property type="entry name" value="UbiA prenyltransferase"/>
    <property type="match status" value="1"/>
</dbReference>
<organism evidence="7 8">
    <name type="scientific">Halovulum dunhuangense</name>
    <dbReference type="NCBI Taxonomy" id="1505036"/>
    <lineage>
        <taxon>Bacteria</taxon>
        <taxon>Pseudomonadati</taxon>
        <taxon>Pseudomonadota</taxon>
        <taxon>Alphaproteobacteria</taxon>
        <taxon>Rhodobacterales</taxon>
        <taxon>Paracoccaceae</taxon>
        <taxon>Halovulum</taxon>
    </lineage>
</organism>
<evidence type="ECO:0000313" key="7">
    <source>
        <dbReference type="EMBL" id="NNU81237.1"/>
    </source>
</evidence>
<feature type="transmembrane region" description="Helical" evidence="6">
    <location>
        <begin position="415"/>
        <end position="433"/>
    </location>
</feature>
<dbReference type="Pfam" id="PF12710">
    <property type="entry name" value="HAD"/>
    <property type="match status" value="1"/>
</dbReference>
<dbReference type="InterPro" id="IPR000537">
    <property type="entry name" value="UbiA_prenyltransferase"/>
</dbReference>
<dbReference type="NCBIfam" id="NF006088">
    <property type="entry name" value="PRK08238.1"/>
    <property type="match status" value="1"/>
</dbReference>
<dbReference type="Gene3D" id="3.40.50.1000">
    <property type="entry name" value="HAD superfamily/HAD-like"/>
    <property type="match status" value="1"/>
</dbReference>
<protein>
    <submittedName>
        <fullName evidence="7">UbiA family prenyltransferase</fullName>
    </submittedName>
</protein>
<name>A0A849L533_9RHOB</name>
<keyword evidence="8" id="KW-1185">Reference proteome</keyword>
<evidence type="ECO:0000256" key="4">
    <source>
        <dbReference type="ARBA" id="ARBA00022989"/>
    </source>
</evidence>
<feature type="transmembrane region" description="Helical" evidence="6">
    <location>
        <begin position="288"/>
        <end position="306"/>
    </location>
</feature>
<dbReference type="InterPro" id="IPR050475">
    <property type="entry name" value="Prenyltransferase_related"/>
</dbReference>
<feature type="transmembrane region" description="Helical" evidence="6">
    <location>
        <begin position="257"/>
        <end position="281"/>
    </location>
</feature>
<dbReference type="SUPFAM" id="SSF56784">
    <property type="entry name" value="HAD-like"/>
    <property type="match status" value="1"/>
</dbReference>
<dbReference type="PANTHER" id="PTHR42723">
    <property type="entry name" value="CHLOROPHYLL SYNTHASE"/>
    <property type="match status" value="1"/>
</dbReference>
<gene>
    <name evidence="7" type="ORF">HMH01_12400</name>
</gene>
<accession>A0A849L533</accession>
<dbReference type="InterPro" id="IPR044878">
    <property type="entry name" value="UbiA_sf"/>
</dbReference>
<dbReference type="CDD" id="cd13963">
    <property type="entry name" value="PT_UbiA_2"/>
    <property type="match status" value="1"/>
</dbReference>
<evidence type="ECO:0000256" key="6">
    <source>
        <dbReference type="SAM" id="Phobius"/>
    </source>
</evidence>
<keyword evidence="7" id="KW-0808">Transferase</keyword>
<dbReference type="GO" id="GO:0016765">
    <property type="term" value="F:transferase activity, transferring alkyl or aryl (other than methyl) groups"/>
    <property type="evidence" value="ECO:0007669"/>
    <property type="project" value="InterPro"/>
</dbReference>
<keyword evidence="2" id="KW-1003">Cell membrane</keyword>
<evidence type="ECO:0000256" key="1">
    <source>
        <dbReference type="ARBA" id="ARBA00004141"/>
    </source>
</evidence>